<reference evidence="3 4" key="2">
    <citation type="submission" date="2024-05" db="EMBL/GenBank/DDBJ databases">
        <authorList>
            <person name="Chen Y."/>
            <person name="Shah S."/>
            <person name="Dougan E. K."/>
            <person name="Thang M."/>
            <person name="Chan C."/>
        </authorList>
    </citation>
    <scope>NUCLEOTIDE SEQUENCE [LARGE SCALE GENOMIC DNA]</scope>
</reference>
<evidence type="ECO:0000256" key="1">
    <source>
        <dbReference type="SAM" id="MobiDB-lite"/>
    </source>
</evidence>
<evidence type="ECO:0000313" key="4">
    <source>
        <dbReference type="Proteomes" id="UP001152797"/>
    </source>
</evidence>
<name>A0A9P1D5R3_9DINO</name>
<keyword evidence="3" id="KW-0012">Acyltransferase</keyword>
<dbReference type="PANTHER" id="PTHR14374">
    <property type="entry name" value="FOIE GRAS"/>
    <property type="match status" value="1"/>
</dbReference>
<dbReference type="Proteomes" id="UP001152797">
    <property type="component" value="Unassembled WGS sequence"/>
</dbReference>
<accession>A0A9P1D5R3</accession>
<protein>
    <submittedName>
        <fullName evidence="3">Acyltransferase-like protein, chloroplastic</fullName>
    </submittedName>
</protein>
<dbReference type="PANTHER" id="PTHR14374:SF0">
    <property type="entry name" value="TRAFFICKING PROTEIN PARTICLE COMPLEX SUBUNIT 11"/>
    <property type="match status" value="1"/>
</dbReference>
<feature type="region of interest" description="Disordered" evidence="1">
    <location>
        <begin position="394"/>
        <end position="415"/>
    </location>
</feature>
<sequence>VQGHPLLLASLVGATSLHPQLTEALHDAAVNACKQRRFKYLSSSYDMRILPAKRGGRDSPNYRWEGVLKRSWLEKMCGSIPAVLVLCIDWSQELSQAEQEESQALHYLQHARRQAKERDLRLVLFVVLHPKSADPEATAATRSLHEGAGGLVMAMGLEDLKAKAPSLERLIYQNAISFYADEEKRLRKAWAPKVPNMPMQVAMQVRTNFKVAFLNEFRKDARGALTAYVKAYELLLKESELMDFLERMDLCNHIALRMYQRYFSYHDVGAAVHHCRIHVNSLKKYCSENSEYVWRKWHWLSLNRGKRAGVVLIDISDIWQFPGFHFQAAAVYARRLREWAVRCMEPGHLPPAPTAGGAVLPSAFLGQAGHLERPTEVTSPKEVVALRLAWEQATGDTGDTEKREPGLGKAQKHKEHAERSLKLLIRAQAAAKERNLSSWIITSQIRVAEAYLCDQSSSHQEAARDLFERLRKQPNSSWAPFQRFFLERALLCGCSQLGLPIPSLCSSTRAVPAVLESLEAMPSDELRSNLVRDAFEYLGLKAAPAWNDRRRWTALDAALPRGRLTSELLDASLTFATSGLAVPLALGTAVALGAGDLEMTLEMGEQTWEVGQPFTVKSVPTSGCAPVRLRFTWALADAVVFVGGKLNSELLFPVDPSKALVSDTFLFFLALSGAPVAPAASELRLTANVQVEEGDPATVLPAHPLESSKSPRVSLISAECELIPIGDEKLLAEVAQEVQPLAGVLSFQPGDLQRPGAKDVGYAWPIAVQCGRACKMTVNFALTLGHAVSRTSATITFQHAMRLQIAEERMATSLTLQRPVSFALKSLHGPVETSTVEVLLEDGCQKCLGRPGLMAIGSAHAFIWPQPANISRAVGRPRLRVEFQKHKAVGEFFQWLPSAKRPAQLPGGGVAEWLLPLDLPTPLPSMQVELEVGSIGTVGTPLKVEVCLKNATFSEEEIRVRILQEGDVSDRYLFSGPASSQASPLSLAPDVSPESPVLQPFCLIPLKPGWVSLPKVQVLWANQEATSSSSSVFVAPRGAPAVHRTTA</sequence>
<keyword evidence="3" id="KW-0808">Transferase</keyword>
<evidence type="ECO:0000313" key="3">
    <source>
        <dbReference type="EMBL" id="CAL4790359.1"/>
    </source>
</evidence>
<dbReference type="EMBL" id="CAMXCT010003210">
    <property type="protein sequence ID" value="CAI4003047.1"/>
    <property type="molecule type" value="Genomic_DNA"/>
</dbReference>
<dbReference type="GO" id="GO:0016746">
    <property type="term" value="F:acyltransferase activity"/>
    <property type="evidence" value="ECO:0007669"/>
    <property type="project" value="UniProtKB-KW"/>
</dbReference>
<comment type="caution">
    <text evidence="2">The sequence shown here is derived from an EMBL/GenBank/DDBJ whole genome shotgun (WGS) entry which is preliminary data.</text>
</comment>
<dbReference type="OrthoDB" id="6278596at2759"/>
<gene>
    <name evidence="2" type="ORF">C1SCF055_LOCUS28945</name>
</gene>
<dbReference type="EMBL" id="CAMXCT030003210">
    <property type="protein sequence ID" value="CAL4790359.1"/>
    <property type="molecule type" value="Genomic_DNA"/>
</dbReference>
<reference evidence="2" key="1">
    <citation type="submission" date="2022-10" db="EMBL/GenBank/DDBJ databases">
        <authorList>
            <person name="Chen Y."/>
            <person name="Dougan E. K."/>
            <person name="Chan C."/>
            <person name="Rhodes N."/>
            <person name="Thang M."/>
        </authorList>
    </citation>
    <scope>NUCLEOTIDE SEQUENCE</scope>
</reference>
<evidence type="ECO:0000313" key="2">
    <source>
        <dbReference type="EMBL" id="CAI4003047.1"/>
    </source>
</evidence>
<keyword evidence="4" id="KW-1185">Reference proteome</keyword>
<organism evidence="2">
    <name type="scientific">Cladocopium goreaui</name>
    <dbReference type="NCBI Taxonomy" id="2562237"/>
    <lineage>
        <taxon>Eukaryota</taxon>
        <taxon>Sar</taxon>
        <taxon>Alveolata</taxon>
        <taxon>Dinophyceae</taxon>
        <taxon>Suessiales</taxon>
        <taxon>Symbiodiniaceae</taxon>
        <taxon>Cladocopium</taxon>
    </lineage>
</organism>
<feature type="non-terminal residue" evidence="2">
    <location>
        <position position="1047"/>
    </location>
</feature>
<proteinExistence type="predicted"/>
<dbReference type="AlphaFoldDB" id="A0A9P1D5R3"/>
<feature type="non-terminal residue" evidence="2">
    <location>
        <position position="1"/>
    </location>
</feature>
<dbReference type="EMBL" id="CAMXCT020003210">
    <property type="protein sequence ID" value="CAL1156422.1"/>
    <property type="molecule type" value="Genomic_DNA"/>
</dbReference>